<sequence length="154" mass="16343">MVRGMTTDPATDAPGTNAERLREFHRAIGLQVPAHPAVPAPDVLALRRTLIEEEFAEVQAEFGALAARLQAGELAGGTDLAPLAHELADLLYVTYGAFVTLGIDVDAVFAEVHRANMHKVSGPRRADGKQLKPEGWQPADVRGILEGRTGASGS</sequence>
<organism evidence="1 2">
    <name type="scientific">Deinococcus aerophilus</name>
    <dbReference type="NCBI Taxonomy" id="522488"/>
    <lineage>
        <taxon>Bacteria</taxon>
        <taxon>Thermotogati</taxon>
        <taxon>Deinococcota</taxon>
        <taxon>Deinococci</taxon>
        <taxon>Deinococcales</taxon>
        <taxon>Deinococcaceae</taxon>
        <taxon>Deinococcus</taxon>
    </lineage>
</organism>
<dbReference type="InterPro" id="IPR021130">
    <property type="entry name" value="PRib-ATP_PPHydrolase-like"/>
</dbReference>
<dbReference type="CDD" id="cd11544">
    <property type="entry name" value="NTP-PPase_DR2231"/>
    <property type="match status" value="1"/>
</dbReference>
<evidence type="ECO:0000313" key="2">
    <source>
        <dbReference type="Proteomes" id="UP000661918"/>
    </source>
</evidence>
<dbReference type="Gene3D" id="1.10.3420.10">
    <property type="entry name" value="putative ntp pyrophosphohydrolase like domain"/>
    <property type="match status" value="1"/>
</dbReference>
<dbReference type="EMBL" id="BMOM01000001">
    <property type="protein sequence ID" value="GGL95696.1"/>
    <property type="molecule type" value="Genomic_DNA"/>
</dbReference>
<evidence type="ECO:0000313" key="1">
    <source>
        <dbReference type="EMBL" id="GGL95696.1"/>
    </source>
</evidence>
<comment type="caution">
    <text evidence="1">The sequence shown here is derived from an EMBL/GenBank/DDBJ whole genome shotgun (WGS) entry which is preliminary data.</text>
</comment>
<name>A0ABQ2GGQ9_9DEIO</name>
<keyword evidence="2" id="KW-1185">Reference proteome</keyword>
<evidence type="ECO:0008006" key="3">
    <source>
        <dbReference type="Google" id="ProtNLM"/>
    </source>
</evidence>
<proteinExistence type="predicted"/>
<dbReference type="InterPro" id="IPR023292">
    <property type="entry name" value="NTP_PyroPHydrolase-like_dom_sf"/>
</dbReference>
<dbReference type="Pfam" id="PF01503">
    <property type="entry name" value="PRA-PH"/>
    <property type="match status" value="1"/>
</dbReference>
<protein>
    <recommendedName>
        <fullName evidence="3">HAD family hydrolase</fullName>
    </recommendedName>
</protein>
<accession>A0ABQ2GGQ9</accession>
<dbReference type="SUPFAM" id="SSF101386">
    <property type="entry name" value="all-alpha NTP pyrophosphatases"/>
    <property type="match status" value="1"/>
</dbReference>
<reference evidence="2" key="1">
    <citation type="journal article" date="2019" name="Int. J. Syst. Evol. Microbiol.">
        <title>The Global Catalogue of Microorganisms (GCM) 10K type strain sequencing project: providing services to taxonomists for standard genome sequencing and annotation.</title>
        <authorList>
            <consortium name="The Broad Institute Genomics Platform"/>
            <consortium name="The Broad Institute Genome Sequencing Center for Infectious Disease"/>
            <person name="Wu L."/>
            <person name="Ma J."/>
        </authorList>
    </citation>
    <scope>NUCLEOTIDE SEQUENCE [LARGE SCALE GENOMIC DNA]</scope>
    <source>
        <strain evidence="2">JCM 15443</strain>
    </source>
</reference>
<dbReference type="Proteomes" id="UP000661918">
    <property type="component" value="Unassembled WGS sequence"/>
</dbReference>
<gene>
    <name evidence="1" type="ORF">GCM10010841_00090</name>
</gene>